<dbReference type="Pfam" id="PF00296">
    <property type="entry name" value="Bac_luciferase"/>
    <property type="match status" value="1"/>
</dbReference>
<feature type="domain" description="Luciferase-like" evidence="2">
    <location>
        <begin position="12"/>
        <end position="225"/>
    </location>
</feature>
<organism evidence="3 4">
    <name type="scientific">Nocardia wallacei</name>
    <dbReference type="NCBI Taxonomy" id="480035"/>
    <lineage>
        <taxon>Bacteria</taxon>
        <taxon>Bacillati</taxon>
        <taxon>Actinomycetota</taxon>
        <taxon>Actinomycetes</taxon>
        <taxon>Mycobacteriales</taxon>
        <taxon>Nocardiaceae</taxon>
        <taxon>Nocardia</taxon>
    </lineage>
</organism>
<dbReference type="AlphaFoldDB" id="A0A7G1KUL1"/>
<dbReference type="InterPro" id="IPR011251">
    <property type="entry name" value="Luciferase-like_dom"/>
</dbReference>
<evidence type="ECO:0000259" key="2">
    <source>
        <dbReference type="Pfam" id="PF00296"/>
    </source>
</evidence>
<dbReference type="Proteomes" id="UP000516173">
    <property type="component" value="Chromosome"/>
</dbReference>
<reference evidence="3 4" key="1">
    <citation type="submission" date="2020-08" db="EMBL/GenBank/DDBJ databases">
        <title>Genome Sequencing of Nocardia wallacei strain FMUON74 and assembly.</title>
        <authorList>
            <person name="Toyokawa M."/>
            <person name="Uesaka K."/>
        </authorList>
    </citation>
    <scope>NUCLEOTIDE SEQUENCE [LARGE SCALE GENOMIC DNA]</scope>
    <source>
        <strain evidence="3 4">FMUON74</strain>
    </source>
</reference>
<evidence type="ECO:0000313" key="3">
    <source>
        <dbReference type="EMBL" id="BCK58910.1"/>
    </source>
</evidence>
<dbReference type="CDD" id="cd01097">
    <property type="entry name" value="Tetrahydromethanopterin_reductase"/>
    <property type="match status" value="1"/>
</dbReference>
<dbReference type="InterPro" id="IPR036661">
    <property type="entry name" value="Luciferase-like_sf"/>
</dbReference>
<dbReference type="GeneID" id="80351060"/>
<dbReference type="SUPFAM" id="SSF51679">
    <property type="entry name" value="Bacterial luciferase-like"/>
    <property type="match status" value="1"/>
</dbReference>
<dbReference type="PANTHER" id="PTHR43244">
    <property type="match status" value="1"/>
</dbReference>
<evidence type="ECO:0000256" key="1">
    <source>
        <dbReference type="ARBA" id="ARBA00023002"/>
    </source>
</evidence>
<dbReference type="Gene3D" id="3.20.20.30">
    <property type="entry name" value="Luciferase-like domain"/>
    <property type="match status" value="1"/>
</dbReference>
<dbReference type="GO" id="GO:0016705">
    <property type="term" value="F:oxidoreductase activity, acting on paired donors, with incorporation or reduction of molecular oxygen"/>
    <property type="evidence" value="ECO:0007669"/>
    <property type="project" value="InterPro"/>
</dbReference>
<gene>
    <name evidence="3" type="ORF">NWFMUON74_66820</name>
</gene>
<dbReference type="RefSeq" id="WP_187685575.1">
    <property type="nucleotide sequence ID" value="NZ_AP023396.1"/>
</dbReference>
<proteinExistence type="predicted"/>
<sequence>MTTLGAVFLPQNPPERVREVARIAEEVGLEELWFWEDCFFEGGVSAAAVALAATERLRVGVGVLPVPLRNVAIMAMEIATLERIFPGRGVWCVGHGVQEWMGQVGARVESPVTLLREYVEALRRLLAGERLTVEGRYVRLENVALDWAPARPPVVVAAATGPRTLRLVGEVADAAILTASTSTAALRRAVALLREGRAVSGRADAPRVLANLLTVPGPDAASRLRTELLRMGEHPSNDNASAEDRIGVAGDAQAVATAVVDLAAAGADTVILQPSADQDPVEFVRFVAGQIRPLVP</sequence>
<keyword evidence="4" id="KW-1185">Reference proteome</keyword>
<dbReference type="InterPro" id="IPR050564">
    <property type="entry name" value="F420-G6PD/mer"/>
</dbReference>
<dbReference type="PANTHER" id="PTHR43244:SF1">
    <property type="entry name" value="5,10-METHYLENETETRAHYDROMETHANOPTERIN REDUCTASE"/>
    <property type="match status" value="1"/>
</dbReference>
<protein>
    <submittedName>
        <fullName evidence="3">Oxidoreductase</fullName>
    </submittedName>
</protein>
<name>A0A7G1KUL1_9NOCA</name>
<dbReference type="KEGG" id="nwl:NWFMUON74_66820"/>
<evidence type="ECO:0000313" key="4">
    <source>
        <dbReference type="Proteomes" id="UP000516173"/>
    </source>
</evidence>
<dbReference type="EMBL" id="AP023396">
    <property type="protein sequence ID" value="BCK58910.1"/>
    <property type="molecule type" value="Genomic_DNA"/>
</dbReference>
<accession>A0A7G1KUL1</accession>
<keyword evidence="1" id="KW-0560">Oxidoreductase</keyword>